<evidence type="ECO:0000313" key="2">
    <source>
        <dbReference type="EMBL" id="TWU47051.1"/>
    </source>
</evidence>
<keyword evidence="3" id="KW-1185">Reference proteome</keyword>
<protein>
    <recommendedName>
        <fullName evidence="1">Tll0287-like domain-containing protein</fullName>
    </recommendedName>
</protein>
<sequence length="204" mass="21745">MIQTHFRTQFSITAMLVGLIVGGCSSSDNSTVAIDVSNPEVAIADGEEPTQDQIDRMLKAKEALFTQLSGRLMETMGAQGPVAAISVCQKEAPKIASDVGSEQGLKIGRTGVRLRNPDNAAPAWATALTDAKTDTAHFVSLTNGHAAALLPIKLQGQCLMCHGPTSQISPVIQEQLAKLYPNDQATGFKEGELRGWFWVELPNG</sequence>
<dbReference type="PROSITE" id="PS51257">
    <property type="entry name" value="PROKAR_LIPOPROTEIN"/>
    <property type="match status" value="1"/>
</dbReference>
<evidence type="ECO:0000313" key="3">
    <source>
        <dbReference type="Proteomes" id="UP000317977"/>
    </source>
</evidence>
<comment type="caution">
    <text evidence="2">The sequence shown here is derived from an EMBL/GenBank/DDBJ whole genome shotgun (WGS) entry which is preliminary data.</text>
</comment>
<dbReference type="Pfam" id="PF11845">
    <property type="entry name" value="Tll0287-like"/>
    <property type="match status" value="1"/>
</dbReference>
<dbReference type="EMBL" id="SJPX01000006">
    <property type="protein sequence ID" value="TWU47051.1"/>
    <property type="molecule type" value="Genomic_DNA"/>
</dbReference>
<reference evidence="2 3" key="1">
    <citation type="submission" date="2019-02" db="EMBL/GenBank/DDBJ databases">
        <title>Deep-cultivation of Planctomycetes and their phenomic and genomic characterization uncovers novel biology.</title>
        <authorList>
            <person name="Wiegand S."/>
            <person name="Jogler M."/>
            <person name="Boedeker C."/>
            <person name="Pinto D."/>
            <person name="Vollmers J."/>
            <person name="Rivas-Marin E."/>
            <person name="Kohn T."/>
            <person name="Peeters S.H."/>
            <person name="Heuer A."/>
            <person name="Rast P."/>
            <person name="Oberbeckmann S."/>
            <person name="Bunk B."/>
            <person name="Jeske O."/>
            <person name="Meyerdierks A."/>
            <person name="Storesund J.E."/>
            <person name="Kallscheuer N."/>
            <person name="Luecker S."/>
            <person name="Lage O.M."/>
            <person name="Pohl T."/>
            <person name="Merkel B.J."/>
            <person name="Hornburger P."/>
            <person name="Mueller R.-W."/>
            <person name="Bruemmer F."/>
            <person name="Labrenz M."/>
            <person name="Spormann A.M."/>
            <person name="Op Den Camp H."/>
            <person name="Overmann J."/>
            <person name="Amann R."/>
            <person name="Jetten M.S.M."/>
            <person name="Mascher T."/>
            <person name="Medema M.H."/>
            <person name="Devos D.P."/>
            <person name="Kaster A.-K."/>
            <person name="Ovreas L."/>
            <person name="Rohde M."/>
            <person name="Galperin M.Y."/>
            <person name="Jogler C."/>
        </authorList>
    </citation>
    <scope>NUCLEOTIDE SEQUENCE [LARGE SCALE GENOMIC DNA]</scope>
    <source>
        <strain evidence="2 3">Poly59</strain>
    </source>
</reference>
<evidence type="ECO:0000259" key="1">
    <source>
        <dbReference type="Pfam" id="PF11845"/>
    </source>
</evidence>
<name>A0A5C6EH56_9BACT</name>
<gene>
    <name evidence="2" type="ORF">Poly59_60250</name>
</gene>
<dbReference type="InterPro" id="IPR021796">
    <property type="entry name" value="Tll0287-like_dom"/>
</dbReference>
<dbReference type="Proteomes" id="UP000317977">
    <property type="component" value="Unassembled WGS sequence"/>
</dbReference>
<dbReference type="AlphaFoldDB" id="A0A5C6EH56"/>
<dbReference type="RefSeq" id="WP_246152007.1">
    <property type="nucleotide sequence ID" value="NZ_SJPX01000006.1"/>
</dbReference>
<accession>A0A5C6EH56</accession>
<proteinExistence type="predicted"/>
<organism evidence="2 3">
    <name type="scientific">Rubripirellula reticaptiva</name>
    <dbReference type="NCBI Taxonomy" id="2528013"/>
    <lineage>
        <taxon>Bacteria</taxon>
        <taxon>Pseudomonadati</taxon>
        <taxon>Planctomycetota</taxon>
        <taxon>Planctomycetia</taxon>
        <taxon>Pirellulales</taxon>
        <taxon>Pirellulaceae</taxon>
        <taxon>Rubripirellula</taxon>
    </lineage>
</organism>
<feature type="domain" description="Tll0287-like" evidence="1">
    <location>
        <begin position="71"/>
        <end position="202"/>
    </location>
</feature>